<organism evidence="2 3">
    <name type="scientific">Brachybacterium alimentarium</name>
    <dbReference type="NCBI Taxonomy" id="47845"/>
    <lineage>
        <taxon>Bacteria</taxon>
        <taxon>Bacillati</taxon>
        <taxon>Actinomycetota</taxon>
        <taxon>Actinomycetes</taxon>
        <taxon>Micrococcales</taxon>
        <taxon>Dermabacteraceae</taxon>
        <taxon>Brachybacterium</taxon>
    </lineage>
</organism>
<keyword evidence="1" id="KW-1133">Transmembrane helix</keyword>
<evidence type="ECO:0000256" key="1">
    <source>
        <dbReference type="SAM" id="Phobius"/>
    </source>
</evidence>
<keyword evidence="1" id="KW-0812">Transmembrane</keyword>
<dbReference type="OrthoDB" id="3169698at2"/>
<proteinExistence type="predicted"/>
<keyword evidence="3" id="KW-1185">Reference proteome</keyword>
<evidence type="ECO:0000313" key="3">
    <source>
        <dbReference type="Proteomes" id="UP000218598"/>
    </source>
</evidence>
<feature type="transmembrane region" description="Helical" evidence="1">
    <location>
        <begin position="255"/>
        <end position="276"/>
    </location>
</feature>
<dbReference type="Proteomes" id="UP000218598">
    <property type="component" value="Unassembled WGS sequence"/>
</dbReference>
<feature type="transmembrane region" description="Helical" evidence="1">
    <location>
        <begin position="228"/>
        <end position="249"/>
    </location>
</feature>
<gene>
    <name evidence="2" type="ORF">CIK66_13630</name>
</gene>
<feature type="transmembrane region" description="Helical" evidence="1">
    <location>
        <begin position="102"/>
        <end position="120"/>
    </location>
</feature>
<feature type="transmembrane region" description="Helical" evidence="1">
    <location>
        <begin position="339"/>
        <end position="357"/>
    </location>
</feature>
<accession>A0A2A3YHM3</accession>
<feature type="transmembrane region" description="Helical" evidence="1">
    <location>
        <begin position="6"/>
        <end position="28"/>
    </location>
</feature>
<dbReference type="RefSeq" id="WP_096197496.1">
    <property type="nucleotide sequence ID" value="NZ_NRGR01000021.1"/>
</dbReference>
<feature type="transmembrane region" description="Helical" evidence="1">
    <location>
        <begin position="35"/>
        <end position="53"/>
    </location>
</feature>
<keyword evidence="1" id="KW-0472">Membrane</keyword>
<sequence>MYWTEIVPALVLGAVVITLPGLAMGAVLGLRGIALVSRAPVFSVAMIGVAAVLEPMLSVPFTPLTIGAGCAVLTVGAWGVLRLVGGRRGRPDGVPAAPLGEQLLVAGAVGVAFIGIFLRVKQGIIVPDALAQLSDVIFHLNTVEYILDTENGSTLTVGASVSPGGAPSVYPAAWHDVHAIVHALSDLPIVASANATVIIVAALGWPLSLLALVWSLRSGEGPPQSSRLSFYAVGGGVAAAASAVAFPSTMLTWGVLYPTMLALALVPAVVAIVIELIRAVRRRQRREITSLTLQALIGASAVALAQPSALVSAAALLLPFLLGSLWAPESRPSPRLRSTAVSLGISLPVVVGLWILVRPPRERWWERGVLGHGETWGPTLQEAHALGDFLTSALGSGSVIWVFAVLTWLGAWACWRRPGSRWLVIAWLFSGFLWMVADSWDFSLARAVLVGPWYNDAFRLAAMTATPAALLAGYGAATIADRAEQLLGRAGPRIPTGWVRGALAAVMLGALLLTSSSRPARDAWGPVSRDYEVHEHSLLLTEDEYTVLEQVPQHVPEDEVILANPWGGGALAYSMVDREVSSRHVSTMVDSLYAPIVEGVGDPAQRDEVCRAVTATGAYWYLDFVDSADMGGAQDEVFAPLVEAAQSGLLDPVVVEGEVGLYRIDFC</sequence>
<dbReference type="InterPro" id="IPR046671">
    <property type="entry name" value="DUF6541"/>
</dbReference>
<dbReference type="EMBL" id="NRGR01000021">
    <property type="protein sequence ID" value="PCC38605.1"/>
    <property type="molecule type" value="Genomic_DNA"/>
</dbReference>
<feature type="transmembrane region" description="Helical" evidence="1">
    <location>
        <begin position="195"/>
        <end position="216"/>
    </location>
</feature>
<name>A0A2A3YHM3_9MICO</name>
<feature type="transmembrane region" description="Helical" evidence="1">
    <location>
        <begin position="398"/>
        <end position="415"/>
    </location>
</feature>
<feature type="transmembrane region" description="Helical" evidence="1">
    <location>
        <begin position="59"/>
        <end position="81"/>
    </location>
</feature>
<evidence type="ECO:0000313" key="2">
    <source>
        <dbReference type="EMBL" id="PCC38605.1"/>
    </source>
</evidence>
<dbReference type="Pfam" id="PF20176">
    <property type="entry name" value="DUF6541"/>
    <property type="match status" value="1"/>
</dbReference>
<dbReference type="AlphaFoldDB" id="A0A2A3YHM3"/>
<reference evidence="2 3" key="1">
    <citation type="journal article" date="2017" name="Elife">
        <title>Extensive horizontal gene transfer in cheese-associated bacteria.</title>
        <authorList>
            <person name="Bonham K.S."/>
            <person name="Wolfe B.E."/>
            <person name="Dutton R.J."/>
        </authorList>
    </citation>
    <scope>NUCLEOTIDE SEQUENCE [LARGE SCALE GENOMIC DNA]</scope>
    <source>
        <strain evidence="2 3">341_9</strain>
    </source>
</reference>
<feature type="transmembrane region" description="Helical" evidence="1">
    <location>
        <begin position="497"/>
        <end position="514"/>
    </location>
</feature>
<feature type="transmembrane region" description="Helical" evidence="1">
    <location>
        <begin position="422"/>
        <end position="437"/>
    </location>
</feature>
<comment type="caution">
    <text evidence="2">The sequence shown here is derived from an EMBL/GenBank/DDBJ whole genome shotgun (WGS) entry which is preliminary data.</text>
</comment>
<feature type="transmembrane region" description="Helical" evidence="1">
    <location>
        <begin position="457"/>
        <end position="477"/>
    </location>
</feature>
<protein>
    <submittedName>
        <fullName evidence="2">Uncharacterized protein</fullName>
    </submittedName>
</protein>